<organism evidence="7 8">
    <name type="scientific">Anaerosalibacter massiliensis</name>
    <dbReference type="NCBI Taxonomy" id="1347392"/>
    <lineage>
        <taxon>Bacteria</taxon>
        <taxon>Bacillati</taxon>
        <taxon>Bacillota</taxon>
        <taxon>Tissierellia</taxon>
        <taxon>Tissierellales</taxon>
        <taxon>Sporanaerobacteraceae</taxon>
        <taxon>Anaerosalibacter</taxon>
    </lineage>
</organism>
<dbReference type="NCBIfam" id="TIGR03905">
    <property type="entry name" value="TIGR03905_4_Cys"/>
    <property type="match status" value="1"/>
</dbReference>
<dbReference type="OrthoDB" id="9801525at2"/>
<keyword evidence="8" id="KW-1185">Reference proteome</keyword>
<comment type="similarity">
    <text evidence="1">Belongs to the ribonucleoside diphosphate reductase class-2 family.</text>
</comment>
<dbReference type="GO" id="GO:0071897">
    <property type="term" value="P:DNA biosynthetic process"/>
    <property type="evidence" value="ECO:0007669"/>
    <property type="project" value="UniProtKB-KW"/>
</dbReference>
<evidence type="ECO:0000256" key="3">
    <source>
        <dbReference type="ARBA" id="ARBA00022634"/>
    </source>
</evidence>
<evidence type="ECO:0000256" key="1">
    <source>
        <dbReference type="ARBA" id="ARBA00007405"/>
    </source>
</evidence>
<accession>A0A9X2MIQ9</accession>
<proteinExistence type="inferred from homology"/>
<sequence length="83" mass="9248">MQEYFPKGVCSRQILFDVENGKLKDVKFIGGCSGNLKGISSLVEGMDIDNVIDRLSGIRCGLRKTSCPDQFSIALKDYKERSK</sequence>
<gene>
    <name evidence="7" type="ORF">NSA23_11680</name>
</gene>
<keyword evidence="4" id="KW-0547">Nucleotide-binding</keyword>
<protein>
    <recommendedName>
        <fullName evidence="2">ribonucleoside-diphosphate reductase</fullName>
        <ecNumber evidence="2">1.17.4.1</ecNumber>
    </recommendedName>
</protein>
<feature type="domain" description="TSCPD" evidence="6">
    <location>
        <begin position="4"/>
        <end position="78"/>
    </location>
</feature>
<evidence type="ECO:0000259" key="6">
    <source>
        <dbReference type="Pfam" id="PF12637"/>
    </source>
</evidence>
<keyword evidence="3" id="KW-0237">DNA synthesis</keyword>
<evidence type="ECO:0000313" key="8">
    <source>
        <dbReference type="Proteomes" id="UP001142078"/>
    </source>
</evidence>
<comment type="caution">
    <text evidence="7">The sequence shown here is derived from an EMBL/GenBank/DDBJ whole genome shotgun (WGS) entry which is preliminary data.</text>
</comment>
<dbReference type="Pfam" id="PF12637">
    <property type="entry name" value="TSCPD"/>
    <property type="match status" value="1"/>
</dbReference>
<comment type="catalytic activity">
    <reaction evidence="5">
        <text>a 2'-deoxyribonucleoside 5'-diphosphate + [thioredoxin]-disulfide + H2O = a ribonucleoside 5'-diphosphate + [thioredoxin]-dithiol</text>
        <dbReference type="Rhea" id="RHEA:23252"/>
        <dbReference type="Rhea" id="RHEA-COMP:10698"/>
        <dbReference type="Rhea" id="RHEA-COMP:10700"/>
        <dbReference type="ChEBI" id="CHEBI:15377"/>
        <dbReference type="ChEBI" id="CHEBI:29950"/>
        <dbReference type="ChEBI" id="CHEBI:50058"/>
        <dbReference type="ChEBI" id="CHEBI:57930"/>
        <dbReference type="ChEBI" id="CHEBI:73316"/>
        <dbReference type="EC" id="1.17.4.1"/>
    </reaction>
</comment>
<dbReference type="AlphaFoldDB" id="A0A9X2MIQ9"/>
<name>A0A9X2MIQ9_9FIRM</name>
<dbReference type="GO" id="GO:0000166">
    <property type="term" value="F:nucleotide binding"/>
    <property type="evidence" value="ECO:0007669"/>
    <property type="project" value="UniProtKB-KW"/>
</dbReference>
<dbReference type="EC" id="1.17.4.1" evidence="2"/>
<dbReference type="EMBL" id="JANJZL010000008">
    <property type="protein sequence ID" value="MCR2044765.1"/>
    <property type="molecule type" value="Genomic_DNA"/>
</dbReference>
<dbReference type="InterPro" id="IPR023806">
    <property type="entry name" value="CHP03905"/>
</dbReference>
<evidence type="ECO:0000256" key="4">
    <source>
        <dbReference type="ARBA" id="ARBA00022741"/>
    </source>
</evidence>
<dbReference type="RefSeq" id="WP_042678683.1">
    <property type="nucleotide sequence ID" value="NZ_CABKTM010000007.1"/>
</dbReference>
<evidence type="ECO:0000256" key="2">
    <source>
        <dbReference type="ARBA" id="ARBA00012274"/>
    </source>
</evidence>
<evidence type="ECO:0000256" key="5">
    <source>
        <dbReference type="ARBA" id="ARBA00047754"/>
    </source>
</evidence>
<dbReference type="Proteomes" id="UP001142078">
    <property type="component" value="Unassembled WGS sequence"/>
</dbReference>
<dbReference type="GO" id="GO:0004748">
    <property type="term" value="F:ribonucleoside-diphosphate reductase activity, thioredoxin disulfide as acceptor"/>
    <property type="evidence" value="ECO:0007669"/>
    <property type="project" value="UniProtKB-EC"/>
</dbReference>
<evidence type="ECO:0000313" key="7">
    <source>
        <dbReference type="EMBL" id="MCR2044765.1"/>
    </source>
</evidence>
<reference evidence="7" key="1">
    <citation type="submission" date="2022-07" db="EMBL/GenBank/DDBJ databases">
        <title>Enhanced cultured diversity of the mouse gut microbiota enables custom-made synthetic communities.</title>
        <authorList>
            <person name="Afrizal A."/>
        </authorList>
    </citation>
    <scope>NUCLEOTIDE SEQUENCE</scope>
    <source>
        <strain evidence="7">DSM 29482</strain>
    </source>
</reference>
<dbReference type="InterPro" id="IPR024434">
    <property type="entry name" value="TSCPD_dom"/>
</dbReference>